<reference evidence="1 2" key="1">
    <citation type="submission" date="2017-05" db="EMBL/GenBank/DDBJ databases">
        <title>Draft genome sequence of Elsinoe australis.</title>
        <authorList>
            <person name="Cheng Q."/>
        </authorList>
    </citation>
    <scope>NUCLEOTIDE SEQUENCE [LARGE SCALE GENOMIC DNA]</scope>
    <source>
        <strain evidence="1 2">NL1</strain>
    </source>
</reference>
<evidence type="ECO:0000313" key="2">
    <source>
        <dbReference type="Proteomes" id="UP000243723"/>
    </source>
</evidence>
<comment type="caution">
    <text evidence="1">The sequence shown here is derived from an EMBL/GenBank/DDBJ whole genome shotgun (WGS) entry which is preliminary data.</text>
</comment>
<proteinExistence type="predicted"/>
<gene>
    <name evidence="1" type="ORF">B9Z65_6943</name>
</gene>
<dbReference type="PANTHER" id="PTHR42085:SF6">
    <property type="entry name" value="F-BOX DOMAIN-CONTAINING PROTEIN"/>
    <property type="match status" value="1"/>
</dbReference>
<protein>
    <submittedName>
        <fullName evidence="1">Uncharacterized protein</fullName>
    </submittedName>
</protein>
<dbReference type="EMBL" id="NHZQ01000331">
    <property type="protein sequence ID" value="PSK42989.1"/>
    <property type="molecule type" value="Genomic_DNA"/>
</dbReference>
<organism evidence="1 2">
    <name type="scientific">Elsinoe australis</name>
    <dbReference type="NCBI Taxonomy" id="40998"/>
    <lineage>
        <taxon>Eukaryota</taxon>
        <taxon>Fungi</taxon>
        <taxon>Dikarya</taxon>
        <taxon>Ascomycota</taxon>
        <taxon>Pezizomycotina</taxon>
        <taxon>Dothideomycetes</taxon>
        <taxon>Dothideomycetidae</taxon>
        <taxon>Myriangiales</taxon>
        <taxon>Elsinoaceae</taxon>
        <taxon>Elsinoe</taxon>
    </lineage>
</organism>
<accession>A0A2P7Z454</accession>
<name>A0A2P7Z454_9PEZI</name>
<dbReference type="Proteomes" id="UP000243723">
    <property type="component" value="Unassembled WGS sequence"/>
</dbReference>
<dbReference type="PANTHER" id="PTHR42085">
    <property type="entry name" value="F-BOX DOMAIN-CONTAINING PROTEIN"/>
    <property type="match status" value="1"/>
</dbReference>
<evidence type="ECO:0000313" key="1">
    <source>
        <dbReference type="EMBL" id="PSK42989.1"/>
    </source>
</evidence>
<dbReference type="OrthoDB" id="2099276at2759"/>
<sequence>MPKVPGITDYDEDVDMVDFYANIVSAQRSSMPQTTINDLPEKVMNKILKLAGLPNDTRINLNYGSSSGDHIFPRDEWWFCSSRPYLNDNIMSILLTSRKFYTMGIPIIYGENHVVIHWRNGNTLSGLVNLSDLALSSIRKMLIILNNSAPVMDMWTLQNKDSIEHHRLDEPLSTRTIHYQDLAEQWERVVARLSLHMADTVAWLDFICDCADSETAYEITEPLLQLPQLRHSFIRLSHRVDSKIQAIAREAALRTVHRPHDSYGDPFPYLRLPREVRLHVLSFTDLVAPQREVEWNDTEKYHLRTLGNAVCKRCKCHECPGGDHPKTLHWFLWGVRGRYARTFCSRYCSAFEASSGRYFSPISQTCLCWRPPSYLFLICRDFLADARETFYKRNRFIIKPSGDLMKPALPSTGRTEISHFLGNAVPSTALHALRHVEIVYPFFEANAIFSRLTDAANQDLHLTLDAVKGQLNLQALTICIHMADYTTWQDSDKTIWLYSKTPPEQTDKIMKDHIETVKCYTILAETGLEKFFVRLHRPWNWWMCVSRHDIVWQTLDTRSYSKTKAAELAAEVEHIVMGNGYDSMKMGKAKLLKPMWKKRLEDMRP</sequence>
<keyword evidence="2" id="KW-1185">Reference proteome</keyword>
<dbReference type="AlphaFoldDB" id="A0A2P7Z454"/>
<dbReference type="InterPro" id="IPR038883">
    <property type="entry name" value="AN11006-like"/>
</dbReference>